<evidence type="ECO:0000259" key="7">
    <source>
        <dbReference type="SMART" id="SM00739"/>
    </source>
</evidence>
<dbReference type="GO" id="GO:0005840">
    <property type="term" value="C:ribosome"/>
    <property type="evidence" value="ECO:0007669"/>
    <property type="project" value="UniProtKB-KW"/>
</dbReference>
<evidence type="ECO:0000256" key="1">
    <source>
        <dbReference type="ARBA" id="ARBA00010618"/>
    </source>
</evidence>
<dbReference type="GO" id="GO:0006412">
    <property type="term" value="P:translation"/>
    <property type="evidence" value="ECO:0007669"/>
    <property type="project" value="UniProtKB-UniRule"/>
</dbReference>
<comment type="subunit">
    <text evidence="5">Part of the 50S ribosomal subunit.</text>
</comment>
<dbReference type="InterPro" id="IPR041988">
    <property type="entry name" value="Ribosomal_uL24_KOW"/>
</dbReference>
<name>A0A1F4PPR5_UNCK3</name>
<reference evidence="8 9" key="1">
    <citation type="journal article" date="2016" name="Nat. Commun.">
        <title>Thousands of microbial genomes shed light on interconnected biogeochemical processes in an aquifer system.</title>
        <authorList>
            <person name="Anantharaman K."/>
            <person name="Brown C.T."/>
            <person name="Hug L.A."/>
            <person name="Sharon I."/>
            <person name="Castelle C.J."/>
            <person name="Probst A.J."/>
            <person name="Thomas B.C."/>
            <person name="Singh A."/>
            <person name="Wilkins M.J."/>
            <person name="Karaoz U."/>
            <person name="Brodie E.L."/>
            <person name="Williams K.H."/>
            <person name="Hubbard S.S."/>
            <person name="Banfield J.F."/>
        </authorList>
    </citation>
    <scope>NUCLEOTIDE SEQUENCE [LARGE SCALE GENOMIC DNA]</scope>
</reference>
<dbReference type="NCBIfam" id="TIGR01079">
    <property type="entry name" value="rplX_bact"/>
    <property type="match status" value="1"/>
</dbReference>
<dbReference type="InterPro" id="IPR003256">
    <property type="entry name" value="Ribosomal_uL24"/>
</dbReference>
<dbReference type="Proteomes" id="UP000179010">
    <property type="component" value="Unassembled WGS sequence"/>
</dbReference>
<dbReference type="InterPro" id="IPR057264">
    <property type="entry name" value="Ribosomal_uL24_C"/>
</dbReference>
<dbReference type="EMBL" id="METE01000001">
    <property type="protein sequence ID" value="OGB85648.1"/>
    <property type="molecule type" value="Genomic_DNA"/>
</dbReference>
<evidence type="ECO:0000313" key="9">
    <source>
        <dbReference type="Proteomes" id="UP000179010"/>
    </source>
</evidence>
<dbReference type="SMART" id="SM00739">
    <property type="entry name" value="KOW"/>
    <property type="match status" value="1"/>
</dbReference>
<organism evidence="8 9">
    <name type="scientific">candidate division Kazan bacterium RIFCSPLOWO2_01_FULL_48_13</name>
    <dbReference type="NCBI Taxonomy" id="1798539"/>
    <lineage>
        <taxon>Bacteria</taxon>
        <taxon>Bacteria division Kazan-3B-28</taxon>
    </lineage>
</organism>
<dbReference type="CDD" id="cd06089">
    <property type="entry name" value="KOW_RPL26"/>
    <property type="match status" value="1"/>
</dbReference>
<evidence type="ECO:0000256" key="5">
    <source>
        <dbReference type="HAMAP-Rule" id="MF_01326"/>
    </source>
</evidence>
<keyword evidence="5" id="KW-0694">RNA-binding</keyword>
<comment type="function">
    <text evidence="5">One of two assembly initiator proteins, it binds directly to the 5'-end of the 23S rRNA, where it nucleates assembly of the 50S subunit.</text>
</comment>
<dbReference type="PROSITE" id="PS01108">
    <property type="entry name" value="RIBOSOMAL_L24"/>
    <property type="match status" value="1"/>
</dbReference>
<keyword evidence="5" id="KW-0699">rRNA-binding</keyword>
<dbReference type="Pfam" id="PF00467">
    <property type="entry name" value="KOW"/>
    <property type="match status" value="1"/>
</dbReference>
<dbReference type="SUPFAM" id="SSF50104">
    <property type="entry name" value="Translation proteins SH3-like domain"/>
    <property type="match status" value="1"/>
</dbReference>
<evidence type="ECO:0000256" key="6">
    <source>
        <dbReference type="RuleBase" id="RU003477"/>
    </source>
</evidence>
<comment type="function">
    <text evidence="5">One of the proteins that surrounds the polypeptide exit tunnel on the outside of the subunit.</text>
</comment>
<keyword evidence="3 5" id="KW-0687">Ribonucleoprotein</keyword>
<dbReference type="InterPro" id="IPR008991">
    <property type="entry name" value="Translation_prot_SH3-like_sf"/>
</dbReference>
<dbReference type="InterPro" id="IPR005824">
    <property type="entry name" value="KOW"/>
</dbReference>
<accession>A0A1F4PPR5</accession>
<comment type="caution">
    <text evidence="8">The sequence shown here is derived from an EMBL/GenBank/DDBJ whole genome shotgun (WGS) entry which is preliminary data.</text>
</comment>
<dbReference type="GO" id="GO:0019843">
    <property type="term" value="F:rRNA binding"/>
    <property type="evidence" value="ECO:0007669"/>
    <property type="project" value="UniProtKB-UniRule"/>
</dbReference>
<dbReference type="InterPro" id="IPR014722">
    <property type="entry name" value="Rib_uL2_dom2"/>
</dbReference>
<dbReference type="PANTHER" id="PTHR12903">
    <property type="entry name" value="MITOCHONDRIAL RIBOSOMAL PROTEIN L24"/>
    <property type="match status" value="1"/>
</dbReference>
<dbReference type="GO" id="GO:1990904">
    <property type="term" value="C:ribonucleoprotein complex"/>
    <property type="evidence" value="ECO:0007669"/>
    <property type="project" value="UniProtKB-KW"/>
</dbReference>
<evidence type="ECO:0000256" key="4">
    <source>
        <dbReference type="ARBA" id="ARBA00035206"/>
    </source>
</evidence>
<proteinExistence type="inferred from homology"/>
<feature type="domain" description="KOW" evidence="7">
    <location>
        <begin position="2"/>
        <end position="29"/>
    </location>
</feature>
<keyword evidence="2 5" id="KW-0689">Ribosomal protein</keyword>
<dbReference type="GO" id="GO:0003735">
    <property type="term" value="F:structural constituent of ribosome"/>
    <property type="evidence" value="ECO:0007669"/>
    <property type="project" value="InterPro"/>
</dbReference>
<sequence>MKIKKGDTVLVIGGKNRGKTGKVVSVDSVKRTLKIAGVNIMKRHLKARRNQPGGITEIISPLPSSKVMYLCTHCGNQPVRIGYKISAANTKERICKICKSTI</sequence>
<evidence type="ECO:0000313" key="8">
    <source>
        <dbReference type="EMBL" id="OGB85648.1"/>
    </source>
</evidence>
<comment type="similarity">
    <text evidence="1 5 6">Belongs to the universal ribosomal protein uL24 family.</text>
</comment>
<dbReference type="Gene3D" id="2.30.30.30">
    <property type="match status" value="1"/>
</dbReference>
<dbReference type="STRING" id="1798539.A2994_02680"/>
<evidence type="ECO:0000256" key="3">
    <source>
        <dbReference type="ARBA" id="ARBA00023274"/>
    </source>
</evidence>
<dbReference type="HAMAP" id="MF_01326_B">
    <property type="entry name" value="Ribosomal_uL24_B"/>
    <property type="match status" value="1"/>
</dbReference>
<evidence type="ECO:0000256" key="2">
    <source>
        <dbReference type="ARBA" id="ARBA00022980"/>
    </source>
</evidence>
<protein>
    <recommendedName>
        <fullName evidence="4 5">Large ribosomal subunit protein uL24</fullName>
    </recommendedName>
</protein>
<gene>
    <name evidence="5" type="primary">rplX</name>
    <name evidence="8" type="ORF">A2994_02680</name>
</gene>
<dbReference type="AlphaFoldDB" id="A0A1F4PPR5"/>
<dbReference type="Pfam" id="PF17136">
    <property type="entry name" value="ribosomal_L24"/>
    <property type="match status" value="1"/>
</dbReference>
<dbReference type="InterPro" id="IPR005825">
    <property type="entry name" value="Ribosomal_uL24_CS"/>
</dbReference>